<evidence type="ECO:0000259" key="5">
    <source>
        <dbReference type="PROSITE" id="PS51455"/>
    </source>
</evidence>
<evidence type="ECO:0000256" key="3">
    <source>
        <dbReference type="PROSITE-ProRule" id="PRU00781"/>
    </source>
</evidence>
<dbReference type="GO" id="GO:0005737">
    <property type="term" value="C:cytoplasm"/>
    <property type="evidence" value="ECO:0007669"/>
    <property type="project" value="UniProtKB-SubCell"/>
</dbReference>
<sequence>MSGSSGQPGSQTIKKGHRGVDSTGETTYKKTTSSALKGAIQLGITHTVGSLSTKPERDVLMQDFYVVESIFFPSEGSNLTPAHHYNDFRFKTYAPVAFRYFRELFGIRPDDYLYSLCSEPLIELSNSGASGSLFYVSSDDEFIIKTVQHKEAEFLQKLLPGYYMNLNQNPRTLLPKFYGLYCVQAGGKNIRIVVMNNLLPRSVKMHLKYDLKGSTYKRRASQKEREKVFPTYKDLDFMQDIPDGLFLDSDMYNALCKTLQRDCLVLQSFKIMDYSLLVAVHNIDQAQRERAIMDGTAQSDTRRPATQKALYSTAMESIRGEARRGGTIETDDQMGGIPARNSKGERLLLYIGIIDVLQSYSLRLSGLFTEDYKQFVVFLPHFLDVFHKLKSPHAPLDLDTVSVHRPSFYAERFQRFMCNIAFKKIPLKLSPSKKSRSGTTIPRRTGQGGAPYHSSCETKAQVTAEADVEQGSHLGRPDLLPRTPPVDEANSDSIATTLSTSSLGSGGLNSPANSTATSPAVECCYMPLNGAQSALKTMRPSELCKQYHAVSVCLQQILPAFVRDKANPLVPATDMWLPLHSFMYGVPRASTDGRVGLPCWIKPLSHSVWCPAFCCNQYLVLQRKL</sequence>
<name>M7BI97_CHEMY</name>
<dbReference type="InterPro" id="IPR027483">
    <property type="entry name" value="PInositol-4-P-4/5-kinase_C_sf"/>
</dbReference>
<feature type="domain" description="PIPK" evidence="5">
    <location>
        <begin position="32"/>
        <end position="421"/>
    </location>
</feature>
<dbReference type="GO" id="GO:0005886">
    <property type="term" value="C:plasma membrane"/>
    <property type="evidence" value="ECO:0007669"/>
    <property type="project" value="TreeGrafter"/>
</dbReference>
<dbReference type="InterPro" id="IPR002498">
    <property type="entry name" value="PInositol-4-P-4/5-kinase_core"/>
</dbReference>
<dbReference type="SMART" id="SM00330">
    <property type="entry name" value="PIPKc"/>
    <property type="match status" value="1"/>
</dbReference>
<proteinExistence type="predicted"/>
<dbReference type="Gene3D" id="3.30.800.10">
    <property type="entry name" value="Phosphatidylinositol Phosphate Kinase II Beta"/>
    <property type="match status" value="1"/>
</dbReference>
<keyword evidence="7" id="KW-1185">Reference proteome</keyword>
<dbReference type="STRING" id="8469.M7BI97"/>
<dbReference type="GO" id="GO:0005524">
    <property type="term" value="F:ATP binding"/>
    <property type="evidence" value="ECO:0007669"/>
    <property type="project" value="UniProtKB-UniRule"/>
</dbReference>
<dbReference type="PANTHER" id="PTHR23086:SF54">
    <property type="entry name" value="PHOSPHATIDYLINOSITOL 4-PHOSPHATE 5-KINASE TYPE-1 ALPHA"/>
    <property type="match status" value="1"/>
</dbReference>
<evidence type="ECO:0000256" key="2">
    <source>
        <dbReference type="ARBA" id="ARBA00022490"/>
    </source>
</evidence>
<gene>
    <name evidence="6" type="ORF">UY3_14954</name>
</gene>
<keyword evidence="2" id="KW-0963">Cytoplasm</keyword>
<reference evidence="7" key="1">
    <citation type="journal article" date="2013" name="Nat. Genet.">
        <title>The draft genomes of soft-shell turtle and green sea turtle yield insights into the development and evolution of the turtle-specific body plan.</title>
        <authorList>
            <person name="Wang Z."/>
            <person name="Pascual-Anaya J."/>
            <person name="Zadissa A."/>
            <person name="Li W."/>
            <person name="Niimura Y."/>
            <person name="Huang Z."/>
            <person name="Li C."/>
            <person name="White S."/>
            <person name="Xiong Z."/>
            <person name="Fang D."/>
            <person name="Wang B."/>
            <person name="Ming Y."/>
            <person name="Chen Y."/>
            <person name="Zheng Y."/>
            <person name="Kuraku S."/>
            <person name="Pignatelli M."/>
            <person name="Herrero J."/>
            <person name="Beal K."/>
            <person name="Nozawa M."/>
            <person name="Li Q."/>
            <person name="Wang J."/>
            <person name="Zhang H."/>
            <person name="Yu L."/>
            <person name="Shigenobu S."/>
            <person name="Wang J."/>
            <person name="Liu J."/>
            <person name="Flicek P."/>
            <person name="Searle S."/>
            <person name="Wang J."/>
            <person name="Kuratani S."/>
            <person name="Yin Y."/>
            <person name="Aken B."/>
            <person name="Zhang G."/>
            <person name="Irie N."/>
        </authorList>
    </citation>
    <scope>NUCLEOTIDE SEQUENCE [LARGE SCALE GENOMIC DNA]</scope>
</reference>
<dbReference type="GO" id="GO:0046854">
    <property type="term" value="P:phosphatidylinositol phosphate biosynthetic process"/>
    <property type="evidence" value="ECO:0007669"/>
    <property type="project" value="TreeGrafter"/>
</dbReference>
<evidence type="ECO:0000313" key="6">
    <source>
        <dbReference type="EMBL" id="EMP27977.1"/>
    </source>
</evidence>
<keyword evidence="3 6" id="KW-0418">Kinase</keyword>
<evidence type="ECO:0000256" key="4">
    <source>
        <dbReference type="SAM" id="MobiDB-lite"/>
    </source>
</evidence>
<dbReference type="GO" id="GO:0016308">
    <property type="term" value="F:1-phosphatidylinositol-4-phosphate 5-kinase activity"/>
    <property type="evidence" value="ECO:0007669"/>
    <property type="project" value="TreeGrafter"/>
</dbReference>
<dbReference type="PANTHER" id="PTHR23086">
    <property type="entry name" value="PHOSPHATIDYLINOSITOL-4-PHOSPHATE 5-KINASE"/>
    <property type="match status" value="1"/>
</dbReference>
<feature type="region of interest" description="Disordered" evidence="4">
    <location>
        <begin position="431"/>
        <end position="491"/>
    </location>
</feature>
<dbReference type="Pfam" id="PF01504">
    <property type="entry name" value="PIP5K"/>
    <property type="match status" value="1"/>
</dbReference>
<feature type="region of interest" description="Disordered" evidence="4">
    <location>
        <begin position="1"/>
        <end position="28"/>
    </location>
</feature>
<dbReference type="SUPFAM" id="SSF56104">
    <property type="entry name" value="SAICAR synthase-like"/>
    <property type="match status" value="1"/>
</dbReference>
<keyword evidence="3" id="KW-0547">Nucleotide-binding</keyword>
<dbReference type="EMBL" id="KB565896">
    <property type="protein sequence ID" value="EMP27977.1"/>
    <property type="molecule type" value="Genomic_DNA"/>
</dbReference>
<dbReference type="PROSITE" id="PS51455">
    <property type="entry name" value="PIPK"/>
    <property type="match status" value="1"/>
</dbReference>
<accession>M7BI97</accession>
<keyword evidence="3" id="KW-0067">ATP-binding</keyword>
<dbReference type="Gene3D" id="3.30.810.10">
    <property type="entry name" value="2-Layer Sandwich"/>
    <property type="match status" value="1"/>
</dbReference>
<feature type="compositionally biased region" description="Polar residues" evidence="4">
    <location>
        <begin position="1"/>
        <end position="13"/>
    </location>
</feature>
<evidence type="ECO:0000256" key="1">
    <source>
        <dbReference type="ARBA" id="ARBA00004496"/>
    </source>
</evidence>
<dbReference type="FunFam" id="3.30.800.10:FF:000001">
    <property type="entry name" value="phosphatidylinositol 4-phosphate 5-kinase type-1 gamma"/>
    <property type="match status" value="1"/>
</dbReference>
<keyword evidence="3" id="KW-0808">Transferase</keyword>
<dbReference type="InterPro" id="IPR027484">
    <property type="entry name" value="PInositol-4-P-5-kinase_N"/>
</dbReference>
<organism evidence="6 7">
    <name type="scientific">Chelonia mydas</name>
    <name type="common">Green sea-turtle</name>
    <name type="synonym">Chelonia agassizi</name>
    <dbReference type="NCBI Taxonomy" id="8469"/>
    <lineage>
        <taxon>Eukaryota</taxon>
        <taxon>Metazoa</taxon>
        <taxon>Chordata</taxon>
        <taxon>Craniata</taxon>
        <taxon>Vertebrata</taxon>
        <taxon>Euteleostomi</taxon>
        <taxon>Archelosauria</taxon>
        <taxon>Testudinata</taxon>
        <taxon>Testudines</taxon>
        <taxon>Cryptodira</taxon>
        <taxon>Durocryptodira</taxon>
        <taxon>Americhelydia</taxon>
        <taxon>Chelonioidea</taxon>
        <taxon>Cheloniidae</taxon>
        <taxon>Chelonia</taxon>
    </lineage>
</organism>
<comment type="subcellular location">
    <subcellularLocation>
        <location evidence="1">Cytoplasm</location>
    </subcellularLocation>
</comment>
<evidence type="ECO:0000313" key="7">
    <source>
        <dbReference type="Proteomes" id="UP000031443"/>
    </source>
</evidence>
<dbReference type="AlphaFoldDB" id="M7BI97"/>
<dbReference type="Proteomes" id="UP000031443">
    <property type="component" value="Unassembled WGS sequence"/>
</dbReference>
<protein>
    <submittedName>
        <fullName evidence="6">Phosphatidylinositol-4-phosphate 5-kinase type-1 alpha</fullName>
    </submittedName>
</protein>
<dbReference type="InterPro" id="IPR023610">
    <property type="entry name" value="PInositol-4/5-P-5/4-kinase"/>
</dbReference>